<feature type="compositionally biased region" description="Polar residues" evidence="1">
    <location>
        <begin position="1"/>
        <end position="16"/>
    </location>
</feature>
<evidence type="ECO:0000313" key="3">
    <source>
        <dbReference type="Proteomes" id="UP000000664"/>
    </source>
</evidence>
<organism evidence="2 3">
    <name type="scientific">Lactobacillus gasseri (strain ATCC 33323 / DSM 20243 / BCRC 14619 / CIP 102991 / JCM 1131 / KCTC 3163 / NCIMB 11718 / NCTC 13722 / AM63)</name>
    <dbReference type="NCBI Taxonomy" id="324831"/>
    <lineage>
        <taxon>Bacteria</taxon>
        <taxon>Bacillati</taxon>
        <taxon>Bacillota</taxon>
        <taxon>Bacilli</taxon>
        <taxon>Lactobacillales</taxon>
        <taxon>Lactobacillaceae</taxon>
        <taxon>Lactobacillus</taxon>
    </lineage>
</organism>
<protein>
    <submittedName>
        <fullName evidence="2">Uncharacterized protein</fullName>
    </submittedName>
</protein>
<dbReference type="Proteomes" id="UP000000664">
    <property type="component" value="Chromosome"/>
</dbReference>
<dbReference type="InterPro" id="IPR047909">
    <property type="entry name" value="SPJ_0845-like_N"/>
</dbReference>
<gene>
    <name evidence="2" type="ordered locus">LGAS_1070</name>
</gene>
<reference evidence="2 3" key="1">
    <citation type="journal article" date="2006" name="Proc. Natl. Acad. Sci. U.S.A.">
        <title>Comparative genomics of the lactic acid bacteria.</title>
        <authorList>
            <person name="Makarova K."/>
            <person name="Slesarev A."/>
            <person name="Wolf Y."/>
            <person name="Sorokin A."/>
            <person name="Mirkin B."/>
            <person name="Koonin E."/>
            <person name="Pavlov A."/>
            <person name="Pavlova N."/>
            <person name="Karamychev V."/>
            <person name="Polouchine N."/>
            <person name="Shakhova V."/>
            <person name="Grigoriev I."/>
            <person name="Lou Y."/>
            <person name="Rohksar D."/>
            <person name="Lucas S."/>
            <person name="Huang K."/>
            <person name="Goodstein D.M."/>
            <person name="Hawkins T."/>
            <person name="Plengvidhya V."/>
            <person name="Welker D."/>
            <person name="Hughes J."/>
            <person name="Goh Y."/>
            <person name="Benson A."/>
            <person name="Baldwin K."/>
            <person name="Lee J.H."/>
            <person name="Diaz-Muniz I."/>
            <person name="Dosti B."/>
            <person name="Smeianov V."/>
            <person name="Wechter W."/>
            <person name="Barabote R."/>
            <person name="Lorca G."/>
            <person name="Altermann E."/>
            <person name="Barrangou R."/>
            <person name="Ganesan B."/>
            <person name="Xie Y."/>
            <person name="Rawsthorne H."/>
            <person name="Tamir D."/>
            <person name="Parker C."/>
            <person name="Breidt F."/>
            <person name="Broadbent J."/>
            <person name="Hutkins R."/>
            <person name="O'Sullivan D."/>
            <person name="Steele J."/>
            <person name="Unlu G."/>
            <person name="Saier M."/>
            <person name="Klaenhammer T."/>
            <person name="Richardson P."/>
            <person name="Kozyavkin S."/>
            <person name="Weimer B."/>
            <person name="Mills D."/>
        </authorList>
    </citation>
    <scope>NUCLEOTIDE SEQUENCE [LARGE SCALE GENOMIC DNA]</scope>
    <source>
        <strain evidence="3">ATCC 33323 / DSM 20243 / BCRC 14619 / CIP 102991 / JCM 1131 / KCTC 3163 / NCIMB 11718 / NCTC 13722 / AM63</strain>
    </source>
</reference>
<dbReference type="AlphaFoldDB" id="A0A805YZA2"/>
<dbReference type="KEGG" id="lga:LGAS_1070"/>
<feature type="region of interest" description="Disordered" evidence="1">
    <location>
        <begin position="1"/>
        <end position="69"/>
    </location>
</feature>
<accession>A0A805YZA2</accession>
<dbReference type="NCBIfam" id="NF040897">
    <property type="entry name" value="SPJ_0845_Nterm"/>
    <property type="match status" value="1"/>
</dbReference>
<sequence>MITMGLTFNNPNNLQQMLDKFATVPDPKKTPKRPGEGLDKSKKDGGQTPNVINDEKEPEVKSKKKKDKK</sequence>
<proteinExistence type="predicted"/>
<feature type="compositionally biased region" description="Basic and acidic residues" evidence="1">
    <location>
        <begin position="26"/>
        <end position="45"/>
    </location>
</feature>
<name>A0A805YZA2_LACGA</name>
<dbReference type="EMBL" id="CP000413">
    <property type="protein sequence ID" value="ABJ60443.1"/>
    <property type="molecule type" value="Genomic_DNA"/>
</dbReference>
<evidence type="ECO:0000313" key="2">
    <source>
        <dbReference type="EMBL" id="ABJ60443.1"/>
    </source>
</evidence>
<evidence type="ECO:0000256" key="1">
    <source>
        <dbReference type="SAM" id="MobiDB-lite"/>
    </source>
</evidence>